<dbReference type="AlphaFoldDB" id="A0A9W7AC71"/>
<dbReference type="Proteomes" id="UP001165122">
    <property type="component" value="Unassembled WGS sequence"/>
</dbReference>
<feature type="transmembrane region" description="Helical" evidence="1">
    <location>
        <begin position="46"/>
        <end position="65"/>
    </location>
</feature>
<comment type="caution">
    <text evidence="2">The sequence shown here is derived from an EMBL/GenBank/DDBJ whole genome shotgun (WGS) entry which is preliminary data.</text>
</comment>
<keyword evidence="1" id="KW-1133">Transmembrane helix</keyword>
<keyword evidence="1" id="KW-0472">Membrane</keyword>
<gene>
    <name evidence="2" type="ORF">TrLO_g5583</name>
</gene>
<feature type="transmembrane region" description="Helical" evidence="1">
    <location>
        <begin position="12"/>
        <end position="34"/>
    </location>
</feature>
<evidence type="ECO:0000256" key="1">
    <source>
        <dbReference type="SAM" id="Phobius"/>
    </source>
</evidence>
<feature type="transmembrane region" description="Helical" evidence="1">
    <location>
        <begin position="121"/>
        <end position="142"/>
    </location>
</feature>
<accession>A0A9W7AC71</accession>
<organism evidence="2 3">
    <name type="scientific">Triparma laevis f. longispina</name>
    <dbReference type="NCBI Taxonomy" id="1714387"/>
    <lineage>
        <taxon>Eukaryota</taxon>
        <taxon>Sar</taxon>
        <taxon>Stramenopiles</taxon>
        <taxon>Ochrophyta</taxon>
        <taxon>Bolidophyceae</taxon>
        <taxon>Parmales</taxon>
        <taxon>Triparmaceae</taxon>
        <taxon>Triparma</taxon>
    </lineage>
</organism>
<keyword evidence="1" id="KW-0812">Transmembrane</keyword>
<dbReference type="PROSITE" id="PS51257">
    <property type="entry name" value="PROKAR_LIPOPROTEIN"/>
    <property type="match status" value="1"/>
</dbReference>
<dbReference type="EMBL" id="BRXW01000608">
    <property type="protein sequence ID" value="GMH69582.1"/>
    <property type="molecule type" value="Genomic_DNA"/>
</dbReference>
<protein>
    <submittedName>
        <fullName evidence="2">Uncharacterized protein</fullName>
    </submittedName>
</protein>
<evidence type="ECO:0000313" key="3">
    <source>
        <dbReference type="Proteomes" id="UP001165122"/>
    </source>
</evidence>
<reference evidence="3" key="1">
    <citation type="journal article" date="2023" name="Commun. Biol.">
        <title>Genome analysis of Parmales, the sister group of diatoms, reveals the evolutionary specialization of diatoms from phago-mixotrophs to photoautotrophs.</title>
        <authorList>
            <person name="Ban H."/>
            <person name="Sato S."/>
            <person name="Yoshikawa S."/>
            <person name="Yamada K."/>
            <person name="Nakamura Y."/>
            <person name="Ichinomiya M."/>
            <person name="Sato N."/>
            <person name="Blanc-Mathieu R."/>
            <person name="Endo H."/>
            <person name="Kuwata A."/>
            <person name="Ogata H."/>
        </authorList>
    </citation>
    <scope>NUCLEOTIDE SEQUENCE [LARGE SCALE GENOMIC DNA]</scope>
    <source>
        <strain evidence="3">NIES 3700</strain>
    </source>
</reference>
<evidence type="ECO:0000313" key="2">
    <source>
        <dbReference type="EMBL" id="GMH69582.1"/>
    </source>
</evidence>
<feature type="transmembrane region" description="Helical" evidence="1">
    <location>
        <begin position="86"/>
        <end position="109"/>
    </location>
</feature>
<name>A0A9W7AC71_9STRA</name>
<keyword evidence="3" id="KW-1185">Reference proteome</keyword>
<proteinExistence type="predicted"/>
<sequence>MWTVSARTLMIELALFFLCGGISCICSGLKVWFPILNGSDDPTDNIWRWVSLAGLVLFLFIKKGVIIKLKDKEMKRIQELNPETRYFFLCYSLPRVLFLTIMISCFKVIEIYTEQYYASRIIFGSSATAVGILLTASCLSILKDLRSDETLGRIEQDGAQHLDDALVPFV</sequence>